<dbReference type="InterPro" id="IPR003495">
    <property type="entry name" value="CobW/HypB/UreG_nucleotide-bd"/>
</dbReference>
<dbReference type="AlphaFoldDB" id="A0A6B2QV88"/>
<dbReference type="GO" id="GO:0016787">
    <property type="term" value="F:hydrolase activity"/>
    <property type="evidence" value="ECO:0007669"/>
    <property type="project" value="UniProtKB-KW"/>
</dbReference>
<proteinExistence type="inferred from homology"/>
<evidence type="ECO:0000256" key="2">
    <source>
        <dbReference type="ARBA" id="ARBA00022801"/>
    </source>
</evidence>
<dbReference type="SUPFAM" id="SSF90002">
    <property type="entry name" value="Hypothetical protein YjiA, C-terminal domain"/>
    <property type="match status" value="1"/>
</dbReference>
<evidence type="ECO:0000256" key="3">
    <source>
        <dbReference type="ARBA" id="ARBA00023186"/>
    </source>
</evidence>
<accession>A0A6B2QV88</accession>
<comment type="function">
    <text evidence="5">Zinc chaperone that directly transfers zinc cofactor to target proteins, thereby activating them. Zinc is transferred from the CXCC motif in the GTPase domain to the zinc binding site in target proteins in a process requiring GTP hydrolysis.</text>
</comment>
<keyword evidence="1" id="KW-0547">Nucleotide-binding</keyword>
<dbReference type="Gene3D" id="3.30.1220.10">
    <property type="entry name" value="CobW-like, C-terminal domain"/>
    <property type="match status" value="1"/>
</dbReference>
<evidence type="ECO:0000259" key="8">
    <source>
        <dbReference type="Pfam" id="PF07683"/>
    </source>
</evidence>
<evidence type="ECO:0000256" key="6">
    <source>
        <dbReference type="ARBA" id="ARBA00049117"/>
    </source>
</evidence>
<dbReference type="SUPFAM" id="SSF52540">
    <property type="entry name" value="P-loop containing nucleoside triphosphate hydrolases"/>
    <property type="match status" value="1"/>
</dbReference>
<evidence type="ECO:0000256" key="4">
    <source>
        <dbReference type="ARBA" id="ARBA00034320"/>
    </source>
</evidence>
<organism evidence="9">
    <name type="scientific">Sheuella amnicola</name>
    <dbReference type="NCBI Taxonomy" id="2707330"/>
    <lineage>
        <taxon>Bacteria</taxon>
        <taxon>Pseudomonadati</taxon>
        <taxon>Pseudomonadota</taxon>
        <taxon>Betaproteobacteria</taxon>
        <taxon>Burkholderiales</taxon>
        <taxon>Alcaligenaceae</taxon>
        <taxon>Sheuella</taxon>
    </lineage>
</organism>
<name>A0A6B2QV88_9BURK</name>
<dbReference type="EMBL" id="JAAGRN010000003">
    <property type="protein sequence ID" value="NDY82566.1"/>
    <property type="molecule type" value="Genomic_DNA"/>
</dbReference>
<feature type="domain" description="CobW C-terminal" evidence="8">
    <location>
        <begin position="242"/>
        <end position="321"/>
    </location>
</feature>
<dbReference type="Pfam" id="PF02492">
    <property type="entry name" value="cobW"/>
    <property type="match status" value="1"/>
</dbReference>
<evidence type="ECO:0000256" key="1">
    <source>
        <dbReference type="ARBA" id="ARBA00022741"/>
    </source>
</evidence>
<dbReference type="InterPro" id="IPR036627">
    <property type="entry name" value="CobW-likC_sf"/>
</dbReference>
<sequence length="355" mass="38948">MTDRQSVDLIVLCGFLGSGKTTLLVDFLRQDHLHDTAIIVNESGEIGIDGALVNESTNDSSMTLLANGCVCCSLRSNLVDTVIELLETPRPEGAPPLSRIILETSGISRPGPILASLSDEYLAQRGLRVSVISTFDAEFGEIRHDQFDEAAAQLAAAQKIVFTKLDKVNDDTISKLHARVAQINPLAELIYDRNRAKLVQNAFLNKPEFERSLTDMAVIAMTSASIDKGHSRIHVLKGVATSELDWDDLSCWLDDLAGICGEKLLRVKALVHVSDCEEPILIQGVGTTYGMPRRMTQQRSTPDIIVVITRDIHCDEIMSLLPETKIFLTSLNVSSGNQTKDNRPLFSKEVSHAIN</sequence>
<feature type="domain" description="CobW/HypB/UreG nucleotide-binding" evidence="7">
    <location>
        <begin position="10"/>
        <end position="189"/>
    </location>
</feature>
<comment type="caution">
    <text evidence="9">The sequence shown here is derived from an EMBL/GenBank/DDBJ whole genome shotgun (WGS) entry which is preliminary data.</text>
</comment>
<dbReference type="Gene3D" id="3.40.50.300">
    <property type="entry name" value="P-loop containing nucleotide triphosphate hydrolases"/>
    <property type="match status" value="1"/>
</dbReference>
<dbReference type="RefSeq" id="WP_163652154.1">
    <property type="nucleotide sequence ID" value="NZ_JAAGRN010000003.1"/>
</dbReference>
<evidence type="ECO:0000313" key="9">
    <source>
        <dbReference type="EMBL" id="NDY82566.1"/>
    </source>
</evidence>
<evidence type="ECO:0000259" key="7">
    <source>
        <dbReference type="Pfam" id="PF02492"/>
    </source>
</evidence>
<dbReference type="Pfam" id="PF07683">
    <property type="entry name" value="CobW_C"/>
    <property type="match status" value="1"/>
</dbReference>
<dbReference type="InterPro" id="IPR051316">
    <property type="entry name" value="Zinc-reg_GTPase_activator"/>
</dbReference>
<protein>
    <submittedName>
        <fullName evidence="9">GTP-binding protein</fullName>
    </submittedName>
</protein>
<keyword evidence="2" id="KW-0378">Hydrolase</keyword>
<dbReference type="PANTHER" id="PTHR13748:SF62">
    <property type="entry name" value="COBW DOMAIN-CONTAINING PROTEIN"/>
    <property type="match status" value="1"/>
</dbReference>
<dbReference type="InterPro" id="IPR027417">
    <property type="entry name" value="P-loop_NTPase"/>
</dbReference>
<comment type="similarity">
    <text evidence="4">Belongs to the SIMIBI class G3E GTPase family. ZNG1 subfamily.</text>
</comment>
<dbReference type="PANTHER" id="PTHR13748">
    <property type="entry name" value="COBW-RELATED"/>
    <property type="match status" value="1"/>
</dbReference>
<evidence type="ECO:0000256" key="5">
    <source>
        <dbReference type="ARBA" id="ARBA00045658"/>
    </source>
</evidence>
<gene>
    <name evidence="9" type="ORF">G3I67_04900</name>
</gene>
<comment type="catalytic activity">
    <reaction evidence="6">
        <text>GTP + H2O = GDP + phosphate + H(+)</text>
        <dbReference type="Rhea" id="RHEA:19669"/>
        <dbReference type="ChEBI" id="CHEBI:15377"/>
        <dbReference type="ChEBI" id="CHEBI:15378"/>
        <dbReference type="ChEBI" id="CHEBI:37565"/>
        <dbReference type="ChEBI" id="CHEBI:43474"/>
        <dbReference type="ChEBI" id="CHEBI:58189"/>
    </reaction>
    <physiologicalReaction direction="left-to-right" evidence="6">
        <dbReference type="Rhea" id="RHEA:19670"/>
    </physiologicalReaction>
</comment>
<keyword evidence="3" id="KW-0143">Chaperone</keyword>
<dbReference type="InterPro" id="IPR011629">
    <property type="entry name" value="CobW-like_C"/>
</dbReference>
<reference evidence="9" key="1">
    <citation type="submission" date="2020-02" db="EMBL/GenBank/DDBJ databases">
        <authorList>
            <person name="Chen W.-M."/>
        </authorList>
    </citation>
    <scope>NUCLEOTIDE SEQUENCE</scope>
    <source>
        <strain evidence="9">NBD-18</strain>
    </source>
</reference>
<dbReference type="GO" id="GO:0005737">
    <property type="term" value="C:cytoplasm"/>
    <property type="evidence" value="ECO:0007669"/>
    <property type="project" value="TreeGrafter"/>
</dbReference>
<dbReference type="GO" id="GO:0000166">
    <property type="term" value="F:nucleotide binding"/>
    <property type="evidence" value="ECO:0007669"/>
    <property type="project" value="UniProtKB-KW"/>
</dbReference>